<dbReference type="PROSITE" id="PS50089">
    <property type="entry name" value="ZF_RING_2"/>
    <property type="match status" value="1"/>
</dbReference>
<dbReference type="Gene3D" id="3.30.60.90">
    <property type="match status" value="1"/>
</dbReference>
<dbReference type="PROSITE" id="PS50135">
    <property type="entry name" value="ZF_ZZ_2"/>
    <property type="match status" value="1"/>
</dbReference>
<dbReference type="Gene3D" id="1.25.40.20">
    <property type="entry name" value="Ankyrin repeat-containing domain"/>
    <property type="match status" value="3"/>
</dbReference>
<evidence type="ECO:0000256" key="13">
    <source>
        <dbReference type="ARBA" id="ARBA00023043"/>
    </source>
</evidence>
<evidence type="ECO:0000256" key="16">
    <source>
        <dbReference type="SAM" id="MobiDB-lite"/>
    </source>
</evidence>
<dbReference type="InterPro" id="IPR040847">
    <property type="entry name" value="SH3_15"/>
</dbReference>
<evidence type="ECO:0000256" key="2">
    <source>
        <dbReference type="ARBA" id="ARBA00004496"/>
    </source>
</evidence>
<evidence type="ECO:0000256" key="6">
    <source>
        <dbReference type="ARBA" id="ARBA00022679"/>
    </source>
</evidence>
<dbReference type="InterPro" id="IPR037252">
    <property type="entry name" value="Mib_Herc2_sf"/>
</dbReference>
<dbReference type="InterPro" id="IPR001841">
    <property type="entry name" value="Znf_RING"/>
</dbReference>
<sequence>MVVGIRVVRGPDWKYGNNDGGVNHVGTVAGVRGENSVSVVWDAGNETLCRVGEGEKHDILVFDNVTIGVRHSKSNCVACGEVGIQGTLWTCAECTNVHLCTPCYHDNEHYTNHEFNRIDLPGSEPVRLSRRCEHQRSSALGIYPTSKVKRGRDWEYGNQDGGAGKEGIVEDLVSFRKDSSNRNAVRVQWGNKERNTYRVGYQGKMDLICVTAAPGAEFYKDHLAKINLRAIEQWKQISVILKIGDKVFVHVPKETFRAMQKGRSDWVARMEECIGEIGEVESYSVEGDVNVKYDSEKWRLNPATVTKVPDHAVGDSVRIIEDKDTLKLLQKKRTGWDEDILEECGKIGNITAIDRDGDVGVTFEDKSYVFHPGCLIPVSGKKAGDKPFHGEIDEEQEDQQSESGQADNVEEEEEGEEEEDGDGDGDIGAALGLLMKLALLETLQSAAKTEIAGKFCGAVLEGDEETVKNMLSQSPGLKDVILRGVAPLHLAAHKGHISIAHILLDAGADLEVKDVQGENTPFMFSLDGENEELALFFIEKGADVFIKNKLNRTALHFAAFKNLAKIIKVLFDRGVDINIRDIEGDTPLHDAINQRHDEAATLLIEHQSLDTSICNNKGFNTLMFAVLRGHTLQIYLHVFMLCFSRAVDKLLTRNKDLTNTSTSEGFTPLHIAAVNNHINEANCLLVKGRANVDKVDKNKMTPLHLAALEAYFDMVKLLLTHGASWDVQDNDGDTPLHVCLAGRRRNNVVLALFGLRSLSEDNERVTIAELLIQHGASLEVQNVKGLTPLTICNNESLRQAVQTFTENNKVKFKPRERPNTAKVSEQIFKQSKLPCYLCKTNTSDVRFKPCGHKVTCRKCCARYKRCPLCEQEVTQKLGLDEKPVQTDNCCVQ</sequence>
<gene>
    <name evidence="20" type="ORF">ACJMK2_007985</name>
</gene>
<dbReference type="GO" id="GO:0008270">
    <property type="term" value="F:zinc ion binding"/>
    <property type="evidence" value="ECO:0007669"/>
    <property type="project" value="UniProtKB-KW"/>
</dbReference>
<keyword evidence="8" id="KW-0677">Repeat</keyword>
<evidence type="ECO:0000259" key="19">
    <source>
        <dbReference type="PROSITE" id="PS51416"/>
    </source>
</evidence>
<evidence type="ECO:0000256" key="14">
    <source>
        <dbReference type="PROSITE-ProRule" id="PRU00023"/>
    </source>
</evidence>
<keyword evidence="6" id="KW-0808">Transferase</keyword>
<keyword evidence="5" id="KW-0963">Cytoplasm</keyword>
<dbReference type="EC" id="2.3.2.27" evidence="4"/>
<dbReference type="InterPro" id="IPR002110">
    <property type="entry name" value="Ankyrin_rpt"/>
</dbReference>
<comment type="catalytic activity">
    <reaction evidence="1">
        <text>S-ubiquitinyl-[E2 ubiquitin-conjugating enzyme]-L-cysteine + [acceptor protein]-L-lysine = [E2 ubiquitin-conjugating enzyme]-L-cysteine + N(6)-ubiquitinyl-[acceptor protein]-L-lysine.</text>
        <dbReference type="EC" id="2.3.2.27"/>
    </reaction>
</comment>
<proteinExistence type="predicted"/>
<dbReference type="PANTHER" id="PTHR24202:SF4">
    <property type="entry name" value="E3 UBIQUITIN-PROTEIN LIGASE MIB2-RELATED"/>
    <property type="match status" value="1"/>
</dbReference>
<dbReference type="PROSITE" id="PS50088">
    <property type="entry name" value="ANK_REPEAT"/>
    <property type="match status" value="4"/>
</dbReference>
<dbReference type="GO" id="GO:0005737">
    <property type="term" value="C:cytoplasm"/>
    <property type="evidence" value="ECO:0007669"/>
    <property type="project" value="UniProtKB-SubCell"/>
</dbReference>
<comment type="pathway">
    <text evidence="3">Protein modification; protein ubiquitination.</text>
</comment>
<feature type="repeat" description="ANK" evidence="14">
    <location>
        <begin position="664"/>
        <end position="697"/>
    </location>
</feature>
<dbReference type="InterPro" id="IPR043145">
    <property type="entry name" value="Znf_ZZ_sf"/>
</dbReference>
<dbReference type="SMART" id="SM00291">
    <property type="entry name" value="ZnF_ZZ"/>
    <property type="match status" value="1"/>
</dbReference>
<reference evidence="20 21" key="1">
    <citation type="submission" date="2024-11" db="EMBL/GenBank/DDBJ databases">
        <title>Chromosome-level genome assembly of the freshwater bivalve Anodonta woodiana.</title>
        <authorList>
            <person name="Chen X."/>
        </authorList>
    </citation>
    <scope>NUCLEOTIDE SEQUENCE [LARGE SCALE GENOMIC DNA]</scope>
    <source>
        <strain evidence="20">MN2024</strain>
        <tissue evidence="20">Gills</tissue>
    </source>
</reference>
<evidence type="ECO:0000256" key="7">
    <source>
        <dbReference type="ARBA" id="ARBA00022723"/>
    </source>
</evidence>
<evidence type="ECO:0000256" key="10">
    <source>
        <dbReference type="ARBA" id="ARBA00022786"/>
    </source>
</evidence>
<dbReference type="Pfam" id="PF13920">
    <property type="entry name" value="zf-C3HC4_3"/>
    <property type="match status" value="1"/>
</dbReference>
<dbReference type="PROSITE" id="PS51416">
    <property type="entry name" value="MIB_HERC2"/>
    <property type="match status" value="2"/>
</dbReference>
<feature type="domain" description="MIB/HERC2" evidence="19">
    <location>
        <begin position="134"/>
        <end position="213"/>
    </location>
</feature>
<dbReference type="SMART" id="SM00248">
    <property type="entry name" value="ANK"/>
    <property type="match status" value="7"/>
</dbReference>
<evidence type="ECO:0000256" key="8">
    <source>
        <dbReference type="ARBA" id="ARBA00022737"/>
    </source>
</evidence>
<dbReference type="PANTHER" id="PTHR24202">
    <property type="entry name" value="E3 UBIQUITIN-PROTEIN LIGASE MIB2"/>
    <property type="match status" value="1"/>
</dbReference>
<evidence type="ECO:0000256" key="1">
    <source>
        <dbReference type="ARBA" id="ARBA00000900"/>
    </source>
</evidence>
<protein>
    <recommendedName>
        <fullName evidence="4">RING-type E3 ubiquitin transferase</fullName>
        <ecNumber evidence="4">2.3.2.27</ecNumber>
    </recommendedName>
</protein>
<evidence type="ECO:0000256" key="12">
    <source>
        <dbReference type="ARBA" id="ARBA00022976"/>
    </source>
</evidence>
<dbReference type="Pfam" id="PF12796">
    <property type="entry name" value="Ank_2"/>
    <property type="match status" value="3"/>
</dbReference>
<dbReference type="SUPFAM" id="SSF48403">
    <property type="entry name" value="Ankyrin repeat"/>
    <property type="match status" value="1"/>
</dbReference>
<feature type="repeat" description="ANK" evidence="14">
    <location>
        <begin position="698"/>
        <end position="730"/>
    </location>
</feature>
<evidence type="ECO:0000256" key="3">
    <source>
        <dbReference type="ARBA" id="ARBA00004906"/>
    </source>
</evidence>
<keyword evidence="9 15" id="KW-0863">Zinc-finger</keyword>
<evidence type="ECO:0000313" key="21">
    <source>
        <dbReference type="Proteomes" id="UP001634394"/>
    </source>
</evidence>
<dbReference type="PRINTS" id="PR01415">
    <property type="entry name" value="ANKYRIN"/>
</dbReference>
<name>A0ABD3VK70_SINWO</name>
<feature type="repeat" description="ANK" evidence="14">
    <location>
        <begin position="550"/>
        <end position="582"/>
    </location>
</feature>
<organism evidence="20 21">
    <name type="scientific">Sinanodonta woodiana</name>
    <name type="common">Chinese pond mussel</name>
    <name type="synonym">Anodonta woodiana</name>
    <dbReference type="NCBI Taxonomy" id="1069815"/>
    <lineage>
        <taxon>Eukaryota</taxon>
        <taxon>Metazoa</taxon>
        <taxon>Spiralia</taxon>
        <taxon>Lophotrochozoa</taxon>
        <taxon>Mollusca</taxon>
        <taxon>Bivalvia</taxon>
        <taxon>Autobranchia</taxon>
        <taxon>Heteroconchia</taxon>
        <taxon>Palaeoheterodonta</taxon>
        <taxon>Unionida</taxon>
        <taxon>Unionoidea</taxon>
        <taxon>Unionidae</taxon>
        <taxon>Unioninae</taxon>
        <taxon>Sinanodonta</taxon>
    </lineage>
</organism>
<evidence type="ECO:0000313" key="20">
    <source>
        <dbReference type="EMBL" id="KAL3861979.1"/>
    </source>
</evidence>
<dbReference type="SMART" id="SM00184">
    <property type="entry name" value="RING"/>
    <property type="match status" value="1"/>
</dbReference>
<dbReference type="InterPro" id="IPR000433">
    <property type="entry name" value="Znf_ZZ"/>
</dbReference>
<dbReference type="PROSITE" id="PS50297">
    <property type="entry name" value="ANK_REP_REGION"/>
    <property type="match status" value="4"/>
</dbReference>
<dbReference type="EMBL" id="JBJQND010000011">
    <property type="protein sequence ID" value="KAL3861979.1"/>
    <property type="molecule type" value="Genomic_DNA"/>
</dbReference>
<accession>A0ABD3VK70</accession>
<dbReference type="SUPFAM" id="SSF57850">
    <property type="entry name" value="RING/U-box"/>
    <property type="match status" value="2"/>
</dbReference>
<keyword evidence="12" id="KW-0914">Notch signaling pathway</keyword>
<feature type="repeat" description="ANK" evidence="14">
    <location>
        <begin position="483"/>
        <end position="515"/>
    </location>
</feature>
<evidence type="ECO:0000256" key="5">
    <source>
        <dbReference type="ARBA" id="ARBA00022490"/>
    </source>
</evidence>
<dbReference type="Gene3D" id="2.30.30.40">
    <property type="entry name" value="SH3 Domains"/>
    <property type="match status" value="2"/>
</dbReference>
<comment type="subcellular location">
    <subcellularLocation>
        <location evidence="2">Cytoplasm</location>
    </subcellularLocation>
</comment>
<keyword evidence="11" id="KW-0862">Zinc</keyword>
<comment type="caution">
    <text evidence="20">The sequence shown here is derived from an EMBL/GenBank/DDBJ whole genome shotgun (WGS) entry which is preliminary data.</text>
</comment>
<feature type="region of interest" description="Disordered" evidence="16">
    <location>
        <begin position="394"/>
        <end position="425"/>
    </location>
</feature>
<feature type="domain" description="MIB/HERC2" evidence="19">
    <location>
        <begin position="1"/>
        <end position="65"/>
    </location>
</feature>
<evidence type="ECO:0000259" key="18">
    <source>
        <dbReference type="PROSITE" id="PS50135"/>
    </source>
</evidence>
<evidence type="ECO:0000259" key="17">
    <source>
        <dbReference type="PROSITE" id="PS50089"/>
    </source>
</evidence>
<dbReference type="GO" id="GO:0061630">
    <property type="term" value="F:ubiquitin protein ligase activity"/>
    <property type="evidence" value="ECO:0007669"/>
    <property type="project" value="UniProtKB-EC"/>
</dbReference>
<keyword evidence="7" id="KW-0479">Metal-binding</keyword>
<dbReference type="AlphaFoldDB" id="A0ABD3VK70"/>
<dbReference type="Proteomes" id="UP001634394">
    <property type="component" value="Unassembled WGS sequence"/>
</dbReference>
<dbReference type="Pfam" id="PF06701">
    <property type="entry name" value="MIB_HERC2"/>
    <property type="match status" value="2"/>
</dbReference>
<feature type="domain" description="RING-type" evidence="17">
    <location>
        <begin position="835"/>
        <end position="870"/>
    </location>
</feature>
<dbReference type="InterPro" id="IPR013083">
    <property type="entry name" value="Znf_RING/FYVE/PHD"/>
</dbReference>
<evidence type="ECO:0000256" key="9">
    <source>
        <dbReference type="ARBA" id="ARBA00022771"/>
    </source>
</evidence>
<dbReference type="Gene3D" id="3.30.40.10">
    <property type="entry name" value="Zinc/RING finger domain, C3HC4 (zinc finger)"/>
    <property type="match status" value="1"/>
</dbReference>
<dbReference type="GO" id="GO:0007219">
    <property type="term" value="P:Notch signaling pathway"/>
    <property type="evidence" value="ECO:0007669"/>
    <property type="project" value="UniProtKB-KW"/>
</dbReference>
<dbReference type="SUPFAM" id="SSF159034">
    <property type="entry name" value="Mib/herc2 domain-like"/>
    <property type="match status" value="2"/>
</dbReference>
<dbReference type="Pfam" id="PF18346">
    <property type="entry name" value="SH3_15"/>
    <property type="match status" value="2"/>
</dbReference>
<dbReference type="InterPro" id="IPR036770">
    <property type="entry name" value="Ankyrin_rpt-contain_sf"/>
</dbReference>
<keyword evidence="21" id="KW-1185">Reference proteome</keyword>
<feature type="compositionally biased region" description="Acidic residues" evidence="16">
    <location>
        <begin position="408"/>
        <end position="425"/>
    </location>
</feature>
<keyword evidence="10" id="KW-0833">Ubl conjugation pathway</keyword>
<keyword evidence="13 14" id="KW-0040">ANK repeat</keyword>
<evidence type="ECO:0000256" key="4">
    <source>
        <dbReference type="ARBA" id="ARBA00012483"/>
    </source>
</evidence>
<evidence type="ECO:0000256" key="11">
    <source>
        <dbReference type="ARBA" id="ARBA00022833"/>
    </source>
</evidence>
<feature type="domain" description="ZZ-type" evidence="18">
    <location>
        <begin position="71"/>
        <end position="123"/>
    </location>
</feature>
<dbReference type="InterPro" id="IPR010606">
    <property type="entry name" value="Mib_Herc2"/>
</dbReference>
<evidence type="ECO:0000256" key="15">
    <source>
        <dbReference type="PROSITE-ProRule" id="PRU00228"/>
    </source>
</evidence>